<proteinExistence type="predicted"/>
<dbReference type="PANTHER" id="PTHR43355">
    <property type="entry name" value="FLAVIN REDUCTASE (NADPH)"/>
    <property type="match status" value="1"/>
</dbReference>
<dbReference type="OrthoDB" id="9790734at2"/>
<dbReference type="Proteomes" id="UP000037326">
    <property type="component" value="Unassembled WGS sequence"/>
</dbReference>
<accession>A0A0K9F7C8</accession>
<dbReference type="PATRIC" id="fig|582475.4.peg.4103"/>
<evidence type="ECO:0000313" key="2">
    <source>
        <dbReference type="EMBL" id="KMY30068.1"/>
    </source>
</evidence>
<dbReference type="PANTHER" id="PTHR43355:SF2">
    <property type="entry name" value="FLAVIN REDUCTASE (NADPH)"/>
    <property type="match status" value="1"/>
</dbReference>
<dbReference type="Pfam" id="PF13460">
    <property type="entry name" value="NAD_binding_10"/>
    <property type="match status" value="1"/>
</dbReference>
<gene>
    <name evidence="2" type="ORF">ACZ11_15285</name>
</gene>
<name>A0A0K9F7C8_9BACI</name>
<comment type="caution">
    <text evidence="2">The sequence shown here is derived from an EMBL/GenBank/DDBJ whole genome shotgun (WGS) entry which is preliminary data.</text>
</comment>
<sequence>MDRPYKIAIIGGTGKVGKHIATHAIQKGYPVRMLVRNPEKLLHKNNAIEIVKGQVQDIENIRELLKDCQVVINTFGQPPKEEPIYSKVTTNIFKVMKELNINRYIGVSGGSLTIKEDKKSMMNRFGAKMFEVFLSKMMQDKKLEWEFLLNNKQIKWTLIRLPFVKDSLTSNQIKENLTDMPGTKITNQDIATFIIDHIDNTKYVHKAPFISH</sequence>
<dbReference type="RefSeq" id="WP_049667398.1">
    <property type="nucleotide sequence ID" value="NZ_LFXJ01000008.1"/>
</dbReference>
<dbReference type="EMBL" id="LFXJ01000008">
    <property type="protein sequence ID" value="KMY30068.1"/>
    <property type="molecule type" value="Genomic_DNA"/>
</dbReference>
<evidence type="ECO:0000313" key="3">
    <source>
        <dbReference type="Proteomes" id="UP000037326"/>
    </source>
</evidence>
<reference evidence="3" key="1">
    <citation type="submission" date="2015-07" db="EMBL/GenBank/DDBJ databases">
        <authorList>
            <consortium name="Consortium for Microbial Forensics and Genomics (microFORGE)"/>
            <person name="Knight B.M."/>
            <person name="Roberts D.P."/>
            <person name="Lin D."/>
            <person name="Hari K."/>
            <person name="Fletcher J."/>
            <person name="Melcher U."/>
            <person name="Blagden T."/>
            <person name="Winegar R.A."/>
        </authorList>
    </citation>
    <scope>NUCLEOTIDE SEQUENCE [LARGE SCALE GENOMIC DNA]</scope>
    <source>
        <strain evidence="3">DSM 23493</strain>
    </source>
</reference>
<evidence type="ECO:0000259" key="1">
    <source>
        <dbReference type="Pfam" id="PF13460"/>
    </source>
</evidence>
<dbReference type="AlphaFoldDB" id="A0A0K9F7C8"/>
<dbReference type="Gene3D" id="3.40.50.720">
    <property type="entry name" value="NAD(P)-binding Rossmann-like Domain"/>
    <property type="match status" value="1"/>
</dbReference>
<dbReference type="GO" id="GO:0016646">
    <property type="term" value="F:oxidoreductase activity, acting on the CH-NH group of donors, NAD or NADP as acceptor"/>
    <property type="evidence" value="ECO:0007669"/>
    <property type="project" value="TreeGrafter"/>
</dbReference>
<dbReference type="InterPro" id="IPR051606">
    <property type="entry name" value="Polyketide_Oxido-like"/>
</dbReference>
<feature type="domain" description="NAD(P)-binding" evidence="1">
    <location>
        <begin position="11"/>
        <end position="200"/>
    </location>
</feature>
<dbReference type="SUPFAM" id="SSF51735">
    <property type="entry name" value="NAD(P)-binding Rossmann-fold domains"/>
    <property type="match status" value="1"/>
</dbReference>
<protein>
    <submittedName>
        <fullName evidence="2">NADH-flavin reductase</fullName>
    </submittedName>
</protein>
<organism evidence="2 3">
    <name type="scientific">Lysinibacillus xylanilyticus</name>
    <dbReference type="NCBI Taxonomy" id="582475"/>
    <lineage>
        <taxon>Bacteria</taxon>
        <taxon>Bacillati</taxon>
        <taxon>Bacillota</taxon>
        <taxon>Bacilli</taxon>
        <taxon>Bacillales</taxon>
        <taxon>Bacillaceae</taxon>
        <taxon>Lysinibacillus</taxon>
    </lineage>
</organism>
<dbReference type="InterPro" id="IPR036291">
    <property type="entry name" value="NAD(P)-bd_dom_sf"/>
</dbReference>
<dbReference type="InterPro" id="IPR016040">
    <property type="entry name" value="NAD(P)-bd_dom"/>
</dbReference>
<dbReference type="GeneID" id="96599592"/>